<evidence type="ECO:0000313" key="3">
    <source>
        <dbReference type="Proteomes" id="UP000276254"/>
    </source>
</evidence>
<dbReference type="RefSeq" id="WP_121153070.1">
    <property type="nucleotide sequence ID" value="NZ_CP032829.1"/>
</dbReference>
<dbReference type="KEGG" id="spha:D3Y57_11305"/>
<keyword evidence="1" id="KW-0732">Signal</keyword>
<evidence type="ECO:0000256" key="1">
    <source>
        <dbReference type="SAM" id="SignalP"/>
    </source>
</evidence>
<sequence>MTEKANYLSRHLVGLVALTFCLLPVAAEAKKQPATPEPAAPATARMVVEKQLEAHDTNTGVRLNSAEVKRIQDRYLNRIGVLLEVENNSDTGRSGGR</sequence>
<accession>A0A494TMX0</accession>
<organism evidence="2 3">
    <name type="scientific">Sphingomonas paeninsulae</name>
    <dbReference type="NCBI Taxonomy" id="2319844"/>
    <lineage>
        <taxon>Bacteria</taxon>
        <taxon>Pseudomonadati</taxon>
        <taxon>Pseudomonadota</taxon>
        <taxon>Alphaproteobacteria</taxon>
        <taxon>Sphingomonadales</taxon>
        <taxon>Sphingomonadaceae</taxon>
        <taxon>Sphingomonas</taxon>
    </lineage>
</organism>
<evidence type="ECO:0000313" key="2">
    <source>
        <dbReference type="EMBL" id="AYJ86445.1"/>
    </source>
</evidence>
<dbReference type="AlphaFoldDB" id="A0A494TMX0"/>
<dbReference type="Proteomes" id="UP000276254">
    <property type="component" value="Chromosome"/>
</dbReference>
<keyword evidence="3" id="KW-1185">Reference proteome</keyword>
<dbReference type="EMBL" id="CP032829">
    <property type="protein sequence ID" value="AYJ86445.1"/>
    <property type="molecule type" value="Genomic_DNA"/>
</dbReference>
<proteinExistence type="predicted"/>
<protein>
    <submittedName>
        <fullName evidence="2">Uncharacterized protein</fullName>
    </submittedName>
</protein>
<gene>
    <name evidence="2" type="ORF">D3Y57_11305</name>
</gene>
<feature type="signal peptide" evidence="1">
    <location>
        <begin position="1"/>
        <end position="29"/>
    </location>
</feature>
<reference evidence="2 3" key="1">
    <citation type="submission" date="2018-09" db="EMBL/GenBank/DDBJ databases">
        <title>Sphingomonas peninsula sp. nov., isolated from fildes peninsula, Antarctic soil.</title>
        <authorList>
            <person name="Yingchao G."/>
        </authorList>
    </citation>
    <scope>NUCLEOTIDE SEQUENCE [LARGE SCALE GENOMIC DNA]</scope>
    <source>
        <strain evidence="2 3">YZ-8</strain>
    </source>
</reference>
<feature type="chain" id="PRO_5019825099" evidence="1">
    <location>
        <begin position="30"/>
        <end position="97"/>
    </location>
</feature>
<name>A0A494TMX0_SPHPE</name>